<comment type="similarity">
    <text evidence="1">Belongs to the LysR transcriptional regulatory family.</text>
</comment>
<dbReference type="Proteomes" id="UP000238701">
    <property type="component" value="Unassembled WGS sequence"/>
</dbReference>
<dbReference type="Gene3D" id="3.40.190.290">
    <property type="match status" value="1"/>
</dbReference>
<dbReference type="PROSITE" id="PS50931">
    <property type="entry name" value="HTH_LYSR"/>
    <property type="match status" value="1"/>
</dbReference>
<dbReference type="OrthoDB" id="9803735at2"/>
<dbReference type="AlphaFoldDB" id="A0A2U3KWA7"/>
<dbReference type="InterPro" id="IPR050950">
    <property type="entry name" value="HTH-type_LysR_regulators"/>
</dbReference>
<organism evidence="6 7">
    <name type="scientific">Candidatus Sulfotelmatobacter kueseliae</name>
    <dbReference type="NCBI Taxonomy" id="2042962"/>
    <lineage>
        <taxon>Bacteria</taxon>
        <taxon>Pseudomonadati</taxon>
        <taxon>Acidobacteriota</taxon>
        <taxon>Terriglobia</taxon>
        <taxon>Terriglobales</taxon>
        <taxon>Candidatus Korobacteraceae</taxon>
        <taxon>Candidatus Sulfotelmatobacter</taxon>
    </lineage>
</organism>
<keyword evidence="4" id="KW-0804">Transcription</keyword>
<gene>
    <name evidence="6" type="ORF">SBA1_500011</name>
</gene>
<evidence type="ECO:0000259" key="5">
    <source>
        <dbReference type="PROSITE" id="PS50931"/>
    </source>
</evidence>
<accession>A0A2U3KWA7</accession>
<dbReference type="InterPro" id="IPR005119">
    <property type="entry name" value="LysR_subst-bd"/>
</dbReference>
<keyword evidence="3" id="KW-0238">DNA-binding</keyword>
<dbReference type="Pfam" id="PF00126">
    <property type="entry name" value="HTH_1"/>
    <property type="match status" value="1"/>
</dbReference>
<dbReference type="InterPro" id="IPR000847">
    <property type="entry name" value="LysR_HTH_N"/>
</dbReference>
<reference evidence="7" key="1">
    <citation type="submission" date="2018-02" db="EMBL/GenBank/DDBJ databases">
        <authorList>
            <person name="Hausmann B."/>
        </authorList>
    </citation>
    <scope>NUCLEOTIDE SEQUENCE [LARGE SCALE GENOMIC DNA]</scope>
    <source>
        <strain evidence="7">Peat soil MAG SbA1</strain>
    </source>
</reference>
<keyword evidence="2" id="KW-0805">Transcription regulation</keyword>
<dbReference type="PRINTS" id="PR00039">
    <property type="entry name" value="HTHLYSR"/>
</dbReference>
<dbReference type="InterPro" id="IPR036390">
    <property type="entry name" value="WH_DNA-bd_sf"/>
</dbReference>
<dbReference type="Pfam" id="PF03466">
    <property type="entry name" value="LysR_substrate"/>
    <property type="match status" value="1"/>
</dbReference>
<sequence length="300" mass="33795">MDFDQLITFLEVAKQGSFSRAGEKVFRSQSAVSAQIRQLELEYGDRLLDRSGKTVKLTPAGQVFYGYAERLRALREESLTAVADHSRTPRGTLRVGANEATCLYVLPEVFAEYCRRYPPVQISIYRNFSYKIVEKLENGAVEVGILTLPIQSPSLKIQPIFRDKLMLMVSPKNPLAKHKTVPVREIAKHPLLFPKTGHTRRMLDKLFRPYNAELQVRMELPSIGMIKSFVAADLGVSLISGSFARDEVEAGRVKLIDLEDVQLYRELGLAYRRDRTLSVATTAFIGLLRQMSVTGKKADS</sequence>
<dbReference type="GO" id="GO:0003700">
    <property type="term" value="F:DNA-binding transcription factor activity"/>
    <property type="evidence" value="ECO:0007669"/>
    <property type="project" value="InterPro"/>
</dbReference>
<dbReference type="PANTHER" id="PTHR30419:SF8">
    <property type="entry name" value="NITROGEN ASSIMILATION TRANSCRIPTIONAL ACTIVATOR-RELATED"/>
    <property type="match status" value="1"/>
</dbReference>
<dbReference type="InterPro" id="IPR036388">
    <property type="entry name" value="WH-like_DNA-bd_sf"/>
</dbReference>
<dbReference type="Gene3D" id="1.10.10.10">
    <property type="entry name" value="Winged helix-like DNA-binding domain superfamily/Winged helix DNA-binding domain"/>
    <property type="match status" value="1"/>
</dbReference>
<dbReference type="GO" id="GO:0003677">
    <property type="term" value="F:DNA binding"/>
    <property type="evidence" value="ECO:0007669"/>
    <property type="project" value="UniProtKB-KW"/>
</dbReference>
<dbReference type="PANTHER" id="PTHR30419">
    <property type="entry name" value="HTH-TYPE TRANSCRIPTIONAL REGULATOR YBHD"/>
    <property type="match status" value="1"/>
</dbReference>
<protein>
    <submittedName>
        <fullName evidence="6">Transcriptional regulator, LysR family</fullName>
    </submittedName>
</protein>
<evidence type="ECO:0000256" key="1">
    <source>
        <dbReference type="ARBA" id="ARBA00009437"/>
    </source>
</evidence>
<dbReference type="CDD" id="cd05466">
    <property type="entry name" value="PBP2_LTTR_substrate"/>
    <property type="match status" value="1"/>
</dbReference>
<dbReference type="SUPFAM" id="SSF53850">
    <property type="entry name" value="Periplasmic binding protein-like II"/>
    <property type="match status" value="1"/>
</dbReference>
<dbReference type="FunFam" id="1.10.10.10:FF:000001">
    <property type="entry name" value="LysR family transcriptional regulator"/>
    <property type="match status" value="1"/>
</dbReference>
<evidence type="ECO:0000256" key="4">
    <source>
        <dbReference type="ARBA" id="ARBA00023163"/>
    </source>
</evidence>
<evidence type="ECO:0000256" key="3">
    <source>
        <dbReference type="ARBA" id="ARBA00023125"/>
    </source>
</evidence>
<name>A0A2U3KWA7_9BACT</name>
<evidence type="ECO:0000313" key="6">
    <source>
        <dbReference type="EMBL" id="SPF43860.1"/>
    </source>
</evidence>
<dbReference type="GO" id="GO:0005829">
    <property type="term" value="C:cytosol"/>
    <property type="evidence" value="ECO:0007669"/>
    <property type="project" value="TreeGrafter"/>
</dbReference>
<proteinExistence type="inferred from homology"/>
<feature type="domain" description="HTH lysR-type" evidence="5">
    <location>
        <begin position="1"/>
        <end position="58"/>
    </location>
</feature>
<evidence type="ECO:0000313" key="7">
    <source>
        <dbReference type="Proteomes" id="UP000238701"/>
    </source>
</evidence>
<dbReference type="SUPFAM" id="SSF46785">
    <property type="entry name" value="Winged helix' DNA-binding domain"/>
    <property type="match status" value="1"/>
</dbReference>
<evidence type="ECO:0000256" key="2">
    <source>
        <dbReference type="ARBA" id="ARBA00023015"/>
    </source>
</evidence>
<dbReference type="EMBL" id="OMOD01000145">
    <property type="protein sequence ID" value="SPF43860.1"/>
    <property type="molecule type" value="Genomic_DNA"/>
</dbReference>